<gene>
    <name evidence="3" type="ORF">PITCH_A720001</name>
</gene>
<sequence>MAKLRKPTYEELEQRVTELEEQSLEFTERKKDLLRITKAIEDSSEAIGMTDTQGNHFYHNRAFTQLFEYTEEELAAAGGGPALYADADVAKEVFGSIMRGIPWEGDTEMISKGGRRLQVYLRANAIKDDSGDIVGLIGFHSDITARKKAEEEMLLKDIYFAASHICVGAPNMLWSDYCFSDRNELA</sequence>
<dbReference type="SUPFAM" id="SSF55785">
    <property type="entry name" value="PYP-like sensor domain (PAS domain)"/>
    <property type="match status" value="1"/>
</dbReference>
<dbReference type="InterPro" id="IPR000014">
    <property type="entry name" value="PAS"/>
</dbReference>
<feature type="domain" description="PAS" evidence="1">
    <location>
        <begin position="32"/>
        <end position="74"/>
    </location>
</feature>
<dbReference type="PANTHER" id="PTHR44757">
    <property type="entry name" value="DIGUANYLATE CYCLASE DGCP"/>
    <property type="match status" value="1"/>
</dbReference>
<dbReference type="SMART" id="SM00086">
    <property type="entry name" value="PAC"/>
    <property type="match status" value="1"/>
</dbReference>
<evidence type="ECO:0000259" key="2">
    <source>
        <dbReference type="PROSITE" id="PS50113"/>
    </source>
</evidence>
<reference evidence="3" key="1">
    <citation type="submission" date="2018-01" db="EMBL/GenBank/DDBJ databases">
        <authorList>
            <person name="Regsiter A."/>
            <person name="William W."/>
        </authorList>
    </citation>
    <scope>NUCLEOTIDE SEQUENCE</scope>
    <source>
        <strain evidence="3">TRIP AH-1</strain>
    </source>
</reference>
<dbReference type="EMBL" id="OJIN01000217">
    <property type="protein sequence ID" value="SPD75661.1"/>
    <property type="molecule type" value="Genomic_DNA"/>
</dbReference>
<dbReference type="NCBIfam" id="TIGR00229">
    <property type="entry name" value="sensory_box"/>
    <property type="match status" value="1"/>
</dbReference>
<dbReference type="InterPro" id="IPR052155">
    <property type="entry name" value="Biofilm_reg_signaling"/>
</dbReference>
<dbReference type="InterPro" id="IPR000700">
    <property type="entry name" value="PAS-assoc_C"/>
</dbReference>
<organism evidence="3">
    <name type="scientific">uncultured Desulfobacterium sp</name>
    <dbReference type="NCBI Taxonomy" id="201089"/>
    <lineage>
        <taxon>Bacteria</taxon>
        <taxon>Pseudomonadati</taxon>
        <taxon>Thermodesulfobacteriota</taxon>
        <taxon>Desulfobacteria</taxon>
        <taxon>Desulfobacterales</taxon>
        <taxon>Desulfobacteriaceae</taxon>
        <taxon>Desulfobacterium</taxon>
        <taxon>environmental samples</taxon>
    </lineage>
</organism>
<name>A0A445N1U3_9BACT</name>
<dbReference type="CDD" id="cd00130">
    <property type="entry name" value="PAS"/>
    <property type="match status" value="1"/>
</dbReference>
<protein>
    <recommendedName>
        <fullName evidence="4">PAC domain-containing protein</fullName>
    </recommendedName>
</protein>
<dbReference type="PANTHER" id="PTHR44757:SF2">
    <property type="entry name" value="BIOFILM ARCHITECTURE MAINTENANCE PROTEIN MBAA"/>
    <property type="match status" value="1"/>
</dbReference>
<dbReference type="PROSITE" id="PS50113">
    <property type="entry name" value="PAC"/>
    <property type="match status" value="1"/>
</dbReference>
<dbReference type="Gene3D" id="3.30.450.20">
    <property type="entry name" value="PAS domain"/>
    <property type="match status" value="1"/>
</dbReference>
<dbReference type="InterPro" id="IPR035965">
    <property type="entry name" value="PAS-like_dom_sf"/>
</dbReference>
<dbReference type="AlphaFoldDB" id="A0A445N1U3"/>
<dbReference type="Pfam" id="PF13426">
    <property type="entry name" value="PAS_9"/>
    <property type="match status" value="1"/>
</dbReference>
<feature type="domain" description="PAC" evidence="2">
    <location>
        <begin position="103"/>
        <end position="155"/>
    </location>
</feature>
<accession>A0A445N1U3</accession>
<dbReference type="InterPro" id="IPR001610">
    <property type="entry name" value="PAC"/>
</dbReference>
<evidence type="ECO:0008006" key="4">
    <source>
        <dbReference type="Google" id="ProtNLM"/>
    </source>
</evidence>
<proteinExistence type="predicted"/>
<evidence type="ECO:0000313" key="3">
    <source>
        <dbReference type="EMBL" id="SPD75661.1"/>
    </source>
</evidence>
<evidence type="ECO:0000259" key="1">
    <source>
        <dbReference type="PROSITE" id="PS50112"/>
    </source>
</evidence>
<dbReference type="PROSITE" id="PS50112">
    <property type="entry name" value="PAS"/>
    <property type="match status" value="1"/>
</dbReference>